<dbReference type="GO" id="GO:0000030">
    <property type="term" value="F:mannosyltransferase activity"/>
    <property type="evidence" value="ECO:0007669"/>
    <property type="project" value="TreeGrafter"/>
</dbReference>
<dbReference type="GO" id="GO:0031501">
    <property type="term" value="C:mannosyltransferase complex"/>
    <property type="evidence" value="ECO:0007669"/>
    <property type="project" value="TreeGrafter"/>
</dbReference>
<dbReference type="OMA" id="ICWAATT"/>
<dbReference type="Proteomes" id="UP000053201">
    <property type="component" value="Unassembled WGS sequence"/>
</dbReference>
<dbReference type="InParanoid" id="A0A0L0H7D3"/>
<keyword evidence="4" id="KW-1185">Reference proteome</keyword>
<sequence length="235" mass="26562">MTRRTRRSSSSSSSSPPPRLRTGGSSSFFIGSCLAWCLLWCPVHANVEKIIFCPSKVLASTETSWLHNIISERSNLTALEAPFSILQDHLKAALPSDERRHYWANDHDIPLADTMRYYSIRRLNPKATYEIRVCWPATAPADWMFELVPVSGTTSELVLRLTAKHAGVPQRFMRDKVNVRIPYTIVLDHLVFGILPQSCLPTILFICVILLAGSLLFLPRLSRLLQNNFENVKNA</sequence>
<dbReference type="InterPro" id="IPR019433">
    <property type="entry name" value="GPI_ManTrfase_II_coact_Pga1"/>
</dbReference>
<organism evidence="3 4">
    <name type="scientific">Spizellomyces punctatus (strain DAOM BR117)</name>
    <dbReference type="NCBI Taxonomy" id="645134"/>
    <lineage>
        <taxon>Eukaryota</taxon>
        <taxon>Fungi</taxon>
        <taxon>Fungi incertae sedis</taxon>
        <taxon>Chytridiomycota</taxon>
        <taxon>Chytridiomycota incertae sedis</taxon>
        <taxon>Chytridiomycetes</taxon>
        <taxon>Spizellomycetales</taxon>
        <taxon>Spizellomycetaceae</taxon>
        <taxon>Spizellomyces</taxon>
    </lineage>
</organism>
<dbReference type="OrthoDB" id="3360032at2759"/>
<dbReference type="EMBL" id="KQ257467">
    <property type="protein sequence ID" value="KNC96806.1"/>
    <property type="molecule type" value="Genomic_DNA"/>
</dbReference>
<feature type="transmembrane region" description="Helical" evidence="2">
    <location>
        <begin position="200"/>
        <end position="218"/>
    </location>
</feature>
<feature type="region of interest" description="Disordered" evidence="1">
    <location>
        <begin position="1"/>
        <end position="21"/>
    </location>
</feature>
<protein>
    <submittedName>
        <fullName evidence="3">Uncharacterized protein</fullName>
    </submittedName>
</protein>
<keyword evidence="2" id="KW-0472">Membrane</keyword>
<gene>
    <name evidence="3" type="ORF">SPPG_09517</name>
</gene>
<dbReference type="RefSeq" id="XP_016604846.1">
    <property type="nucleotide sequence ID" value="XM_016757689.1"/>
</dbReference>
<dbReference type="PROSITE" id="PS51257">
    <property type="entry name" value="PROKAR_LIPOPROTEIN"/>
    <property type="match status" value="1"/>
</dbReference>
<feature type="compositionally biased region" description="Low complexity" evidence="1">
    <location>
        <begin position="8"/>
        <end position="21"/>
    </location>
</feature>
<dbReference type="VEuPathDB" id="FungiDB:SPPG_09517"/>
<reference evidence="3 4" key="1">
    <citation type="submission" date="2009-08" db="EMBL/GenBank/DDBJ databases">
        <title>The Genome Sequence of Spizellomyces punctatus strain DAOM BR117.</title>
        <authorList>
            <consortium name="The Broad Institute Genome Sequencing Platform"/>
            <person name="Russ C."/>
            <person name="Cuomo C."/>
            <person name="Shea T."/>
            <person name="Young S.K."/>
            <person name="Zeng Q."/>
            <person name="Koehrsen M."/>
            <person name="Haas B."/>
            <person name="Borodovsky M."/>
            <person name="Guigo R."/>
            <person name="Alvarado L."/>
            <person name="Berlin A."/>
            <person name="Bochicchio J."/>
            <person name="Borenstein D."/>
            <person name="Chapman S."/>
            <person name="Chen Z."/>
            <person name="Engels R."/>
            <person name="Freedman E."/>
            <person name="Gellesch M."/>
            <person name="Goldberg J."/>
            <person name="Griggs A."/>
            <person name="Gujja S."/>
            <person name="Heiman D."/>
            <person name="Hepburn T."/>
            <person name="Howarth C."/>
            <person name="Jen D."/>
            <person name="Larson L."/>
            <person name="Lewis B."/>
            <person name="Mehta T."/>
            <person name="Park D."/>
            <person name="Pearson M."/>
            <person name="Roberts A."/>
            <person name="Saif S."/>
            <person name="Shenoy N."/>
            <person name="Sisk P."/>
            <person name="Stolte C."/>
            <person name="Sykes S."/>
            <person name="Thomson T."/>
            <person name="Walk T."/>
            <person name="White J."/>
            <person name="Yandava C."/>
            <person name="Burger G."/>
            <person name="Gray M.W."/>
            <person name="Holland P.W.H."/>
            <person name="King N."/>
            <person name="Lang F.B.F."/>
            <person name="Roger A.J."/>
            <person name="Ruiz-Trillo I."/>
            <person name="Lander E."/>
            <person name="Nusbaum C."/>
        </authorList>
    </citation>
    <scope>NUCLEOTIDE SEQUENCE [LARGE SCALE GENOMIC DNA]</scope>
    <source>
        <strain evidence="3 4">DAOM BR117</strain>
    </source>
</reference>
<evidence type="ECO:0000313" key="3">
    <source>
        <dbReference type="EMBL" id="KNC96806.1"/>
    </source>
</evidence>
<evidence type="ECO:0000256" key="1">
    <source>
        <dbReference type="SAM" id="MobiDB-lite"/>
    </source>
</evidence>
<dbReference type="PANTHER" id="PTHR28022:SF1">
    <property type="entry name" value="GPI MANNOSYLTRANSFERASE 2 SUBUNIT PGA1"/>
    <property type="match status" value="1"/>
</dbReference>
<dbReference type="GeneID" id="27692642"/>
<dbReference type="PANTHER" id="PTHR28022">
    <property type="entry name" value="GPI MANNOSYLTRANSFERASE 2 SUBUNIT PGA1"/>
    <property type="match status" value="1"/>
</dbReference>
<evidence type="ECO:0000313" key="4">
    <source>
        <dbReference type="Proteomes" id="UP000053201"/>
    </source>
</evidence>
<proteinExistence type="predicted"/>
<evidence type="ECO:0000256" key="2">
    <source>
        <dbReference type="SAM" id="Phobius"/>
    </source>
</evidence>
<keyword evidence="2" id="KW-0812">Transmembrane</keyword>
<dbReference type="AlphaFoldDB" id="A0A0L0H7D3"/>
<keyword evidence="2" id="KW-1133">Transmembrane helix</keyword>
<accession>A0A0L0H7D3</accession>
<dbReference type="GO" id="GO:0006506">
    <property type="term" value="P:GPI anchor biosynthetic process"/>
    <property type="evidence" value="ECO:0007669"/>
    <property type="project" value="TreeGrafter"/>
</dbReference>
<name>A0A0L0H7D3_SPIPD</name>
<dbReference type="GO" id="GO:0005789">
    <property type="term" value="C:endoplasmic reticulum membrane"/>
    <property type="evidence" value="ECO:0007669"/>
    <property type="project" value="TreeGrafter"/>
</dbReference>